<sequence length="62" mass="6589">MTMTTITVPTVIVTTTGIDGRTACREAFRQAEKNPPKAGHVQLATTGSRTIGKMLTACSLRP</sequence>
<protein>
    <submittedName>
        <fullName evidence="1">Uncharacterized protein</fullName>
    </submittedName>
</protein>
<dbReference type="EMBL" id="FCOM02000005">
    <property type="protein sequence ID" value="SAL41341.1"/>
    <property type="molecule type" value="Genomic_DNA"/>
</dbReference>
<keyword evidence="2" id="KW-1185">Reference proteome</keyword>
<organism evidence="1 2">
    <name type="scientific">Caballeronia arvi</name>
    <dbReference type="NCBI Taxonomy" id="1777135"/>
    <lineage>
        <taxon>Bacteria</taxon>
        <taxon>Pseudomonadati</taxon>
        <taxon>Pseudomonadota</taxon>
        <taxon>Betaproteobacteria</taxon>
        <taxon>Burkholderiales</taxon>
        <taxon>Burkholderiaceae</taxon>
        <taxon>Caballeronia</taxon>
    </lineage>
</organism>
<gene>
    <name evidence="1" type="ORF">AWB74_01636</name>
</gene>
<evidence type="ECO:0000313" key="1">
    <source>
        <dbReference type="EMBL" id="SAL41341.1"/>
    </source>
</evidence>
<evidence type="ECO:0000313" key="2">
    <source>
        <dbReference type="Proteomes" id="UP000055019"/>
    </source>
</evidence>
<proteinExistence type="predicted"/>
<dbReference type="AlphaFoldDB" id="A0A158HBF5"/>
<accession>A0A158HBF5</accession>
<dbReference type="Proteomes" id="UP000055019">
    <property type="component" value="Unassembled WGS sequence"/>
</dbReference>
<comment type="caution">
    <text evidence="1">The sequence shown here is derived from an EMBL/GenBank/DDBJ whole genome shotgun (WGS) entry which is preliminary data.</text>
</comment>
<reference evidence="1" key="1">
    <citation type="submission" date="2016-01" db="EMBL/GenBank/DDBJ databases">
        <authorList>
            <person name="Peeters C."/>
        </authorList>
    </citation>
    <scope>NUCLEOTIDE SEQUENCE [LARGE SCALE GENOMIC DNA]</scope>
    <source>
        <strain evidence="1">LMG 29317</strain>
    </source>
</reference>
<name>A0A158HBF5_9BURK</name>